<accession>A0ACB9NGT3</accession>
<evidence type="ECO:0000313" key="1">
    <source>
        <dbReference type="EMBL" id="KAI4335223.1"/>
    </source>
</evidence>
<dbReference type="Proteomes" id="UP000828941">
    <property type="component" value="Chromosome 6"/>
</dbReference>
<reference evidence="1 2" key="1">
    <citation type="journal article" date="2022" name="DNA Res.">
        <title>Chromosomal-level genome assembly of the orchid tree Bauhinia variegata (Leguminosae; Cercidoideae) supports the allotetraploid origin hypothesis of Bauhinia.</title>
        <authorList>
            <person name="Zhong Y."/>
            <person name="Chen Y."/>
            <person name="Zheng D."/>
            <person name="Pang J."/>
            <person name="Liu Y."/>
            <person name="Luo S."/>
            <person name="Meng S."/>
            <person name="Qian L."/>
            <person name="Wei D."/>
            <person name="Dai S."/>
            <person name="Zhou R."/>
        </authorList>
    </citation>
    <scope>NUCLEOTIDE SEQUENCE [LARGE SCALE GENOMIC DNA]</scope>
    <source>
        <strain evidence="1">BV-YZ2020</strain>
    </source>
</reference>
<dbReference type="EMBL" id="CM039431">
    <property type="protein sequence ID" value="KAI4335223.1"/>
    <property type="molecule type" value="Genomic_DNA"/>
</dbReference>
<sequence>MMTLVLSALATLTIQIVLAHASIDIGVNYGREGTNLPSAAEVVQLYKNYSIGKMRLFEPDASILQALRGSQIALTLGLRNEDLPILAANVEAVNSWFATNVEPYLNDINFSCIVVGRQIIPGDHAKFVLPVMQYLQNILIAKHLIGIKVSTSVSASILGNSYPPSQGAFSEASKQTMIGILSFLSSYGSPLLVNLYPYFAYASEPQHIRLDYAQFTATGPVVHDGNLSYWNLFDTMVDAFFSAMEGLGNNDVGIVVSETGWPSDGNGNLTTPSLAATYNQNFVKHIVSRAGTPKRPGSYIEGYIFAMFNENLKSAGVGQHFGLFYPNMQPVYCVFPPVAKH</sequence>
<gene>
    <name evidence="1" type="ORF">L6164_013890</name>
</gene>
<evidence type="ECO:0000313" key="2">
    <source>
        <dbReference type="Proteomes" id="UP000828941"/>
    </source>
</evidence>
<protein>
    <submittedName>
        <fullName evidence="1">Uncharacterized protein</fullName>
    </submittedName>
</protein>
<keyword evidence="2" id="KW-1185">Reference proteome</keyword>
<comment type="caution">
    <text evidence="1">The sequence shown here is derived from an EMBL/GenBank/DDBJ whole genome shotgun (WGS) entry which is preliminary data.</text>
</comment>
<name>A0ACB9NGT3_BAUVA</name>
<organism evidence="1 2">
    <name type="scientific">Bauhinia variegata</name>
    <name type="common">Purple orchid tree</name>
    <name type="synonym">Phanera variegata</name>
    <dbReference type="NCBI Taxonomy" id="167791"/>
    <lineage>
        <taxon>Eukaryota</taxon>
        <taxon>Viridiplantae</taxon>
        <taxon>Streptophyta</taxon>
        <taxon>Embryophyta</taxon>
        <taxon>Tracheophyta</taxon>
        <taxon>Spermatophyta</taxon>
        <taxon>Magnoliopsida</taxon>
        <taxon>eudicotyledons</taxon>
        <taxon>Gunneridae</taxon>
        <taxon>Pentapetalae</taxon>
        <taxon>rosids</taxon>
        <taxon>fabids</taxon>
        <taxon>Fabales</taxon>
        <taxon>Fabaceae</taxon>
        <taxon>Cercidoideae</taxon>
        <taxon>Cercideae</taxon>
        <taxon>Bauhiniinae</taxon>
        <taxon>Bauhinia</taxon>
    </lineage>
</organism>
<proteinExistence type="predicted"/>